<dbReference type="EMBL" id="CP012673">
    <property type="protein sequence ID" value="AUX47049.1"/>
    <property type="molecule type" value="Genomic_DNA"/>
</dbReference>
<dbReference type="SMART" id="SM00220">
    <property type="entry name" value="S_TKc"/>
    <property type="match status" value="1"/>
</dbReference>
<evidence type="ECO:0000256" key="6">
    <source>
        <dbReference type="SAM" id="Phobius"/>
    </source>
</evidence>
<dbReference type="PANTHER" id="PTHR43289">
    <property type="entry name" value="MITOGEN-ACTIVATED PROTEIN KINASE KINASE KINASE 20-RELATED"/>
    <property type="match status" value="1"/>
</dbReference>
<dbReference type="PROSITE" id="PS50011">
    <property type="entry name" value="PROTEIN_KINASE_DOM"/>
    <property type="match status" value="1"/>
</dbReference>
<dbReference type="PROSITE" id="PS00107">
    <property type="entry name" value="PROTEIN_KINASE_ATP"/>
    <property type="match status" value="1"/>
</dbReference>
<evidence type="ECO:0000313" key="8">
    <source>
        <dbReference type="EMBL" id="AUX47049.1"/>
    </source>
</evidence>
<organism evidence="8 9">
    <name type="scientific">Sorangium cellulosum</name>
    <name type="common">Polyangium cellulosum</name>
    <dbReference type="NCBI Taxonomy" id="56"/>
    <lineage>
        <taxon>Bacteria</taxon>
        <taxon>Pseudomonadati</taxon>
        <taxon>Myxococcota</taxon>
        <taxon>Polyangia</taxon>
        <taxon>Polyangiales</taxon>
        <taxon>Polyangiaceae</taxon>
        <taxon>Sorangium</taxon>
    </lineage>
</organism>
<dbReference type="RefSeq" id="WP_104985136.1">
    <property type="nucleotide sequence ID" value="NZ_CP012673.1"/>
</dbReference>
<accession>A0A2L0F6I9</accession>
<feature type="domain" description="Protein kinase" evidence="7">
    <location>
        <begin position="11"/>
        <end position="279"/>
    </location>
</feature>
<gene>
    <name evidence="8" type="ORF">SOCE26_085610</name>
</gene>
<dbReference type="AlphaFoldDB" id="A0A2L0F6I9"/>
<dbReference type="PANTHER" id="PTHR43289:SF6">
    <property type="entry name" value="SERINE_THREONINE-PROTEIN KINASE NEKL-3"/>
    <property type="match status" value="1"/>
</dbReference>
<evidence type="ECO:0000313" key="9">
    <source>
        <dbReference type="Proteomes" id="UP000238348"/>
    </source>
</evidence>
<keyword evidence="2 5" id="KW-0547">Nucleotide-binding</keyword>
<feature type="binding site" evidence="5">
    <location>
        <position position="40"/>
    </location>
    <ligand>
        <name>ATP</name>
        <dbReference type="ChEBI" id="CHEBI:30616"/>
    </ligand>
</feature>
<proteinExistence type="predicted"/>
<evidence type="ECO:0000256" key="2">
    <source>
        <dbReference type="ARBA" id="ARBA00022741"/>
    </source>
</evidence>
<dbReference type="InterPro" id="IPR011009">
    <property type="entry name" value="Kinase-like_dom_sf"/>
</dbReference>
<name>A0A2L0F6I9_SORCE</name>
<dbReference type="InterPro" id="IPR008271">
    <property type="entry name" value="Ser/Thr_kinase_AS"/>
</dbReference>
<dbReference type="InterPro" id="IPR017441">
    <property type="entry name" value="Protein_kinase_ATP_BS"/>
</dbReference>
<evidence type="ECO:0000256" key="4">
    <source>
        <dbReference type="ARBA" id="ARBA00022840"/>
    </source>
</evidence>
<dbReference type="InterPro" id="IPR000719">
    <property type="entry name" value="Prot_kinase_dom"/>
</dbReference>
<dbReference type="SUPFAM" id="SSF56112">
    <property type="entry name" value="Protein kinase-like (PK-like)"/>
    <property type="match status" value="1"/>
</dbReference>
<protein>
    <recommendedName>
        <fullName evidence="7">Protein kinase domain-containing protein</fullName>
    </recommendedName>
</protein>
<keyword evidence="6" id="KW-0472">Membrane</keyword>
<evidence type="ECO:0000256" key="1">
    <source>
        <dbReference type="ARBA" id="ARBA00022679"/>
    </source>
</evidence>
<dbReference type="Pfam" id="PF00069">
    <property type="entry name" value="Pkinase"/>
    <property type="match status" value="1"/>
</dbReference>
<evidence type="ECO:0000259" key="7">
    <source>
        <dbReference type="PROSITE" id="PS50011"/>
    </source>
</evidence>
<keyword evidence="1" id="KW-0808">Transferase</keyword>
<keyword evidence="6" id="KW-0812">Transmembrane</keyword>
<keyword evidence="3" id="KW-0418">Kinase</keyword>
<evidence type="ECO:0000256" key="5">
    <source>
        <dbReference type="PROSITE-ProRule" id="PRU10141"/>
    </source>
</evidence>
<dbReference type="GO" id="GO:0005524">
    <property type="term" value="F:ATP binding"/>
    <property type="evidence" value="ECO:0007669"/>
    <property type="project" value="UniProtKB-UniRule"/>
</dbReference>
<dbReference type="CDD" id="cd14014">
    <property type="entry name" value="STKc_PknB_like"/>
    <property type="match status" value="1"/>
</dbReference>
<reference evidence="8 9" key="1">
    <citation type="submission" date="2015-09" db="EMBL/GenBank/DDBJ databases">
        <title>Sorangium comparison.</title>
        <authorList>
            <person name="Zaburannyi N."/>
            <person name="Bunk B."/>
            <person name="Overmann J."/>
            <person name="Mueller R."/>
        </authorList>
    </citation>
    <scope>NUCLEOTIDE SEQUENCE [LARGE SCALE GENOMIC DNA]</scope>
    <source>
        <strain evidence="8 9">So ce26</strain>
    </source>
</reference>
<dbReference type="OrthoDB" id="5497917at2"/>
<dbReference type="GO" id="GO:0004674">
    <property type="term" value="F:protein serine/threonine kinase activity"/>
    <property type="evidence" value="ECO:0007669"/>
    <property type="project" value="TreeGrafter"/>
</dbReference>
<evidence type="ECO:0000256" key="3">
    <source>
        <dbReference type="ARBA" id="ARBA00022777"/>
    </source>
</evidence>
<dbReference type="Gene3D" id="3.30.200.20">
    <property type="entry name" value="Phosphorylase Kinase, domain 1"/>
    <property type="match status" value="1"/>
</dbReference>
<dbReference type="PROSITE" id="PS00108">
    <property type="entry name" value="PROTEIN_KINASE_ST"/>
    <property type="match status" value="1"/>
</dbReference>
<keyword evidence="4 5" id="KW-0067">ATP-binding</keyword>
<sequence length="360" mass="39450">MNPGDLIQSRYRLVKLLGAGASGSVWAAKNELIDRDVALKVMRPDVAEDAVALQRFFNEAKASGRVRSPSIVEILDLGQAEDGSPFLVFELLIGEGLDEWLRRERTIEPETLVEIFTGLARALDMAHQQGIIHRDLKPANLYIHRNHQGELIGKILDFGISKVMEKEHNFALTRTGCVVGSPAYMSPEQAAGREDIDARADIWSLGVVMYEALTGTLPHQAPNYNALMVRILSKDCDPIAARNPGLPPRLCQIVDACLRREREDRIASAGALAKELEAVRRELRAARFRGQQGRRASDHGLGGKLGLAPMGAAVRGGAAGSLSRLLQRGKRLPPAMLIAAGLGVAFWVMVFVLIGKYWIR</sequence>
<dbReference type="Gene3D" id="1.10.510.10">
    <property type="entry name" value="Transferase(Phosphotransferase) domain 1"/>
    <property type="match status" value="1"/>
</dbReference>
<feature type="transmembrane region" description="Helical" evidence="6">
    <location>
        <begin position="335"/>
        <end position="359"/>
    </location>
</feature>
<keyword evidence="6" id="KW-1133">Transmembrane helix</keyword>
<dbReference type="Proteomes" id="UP000238348">
    <property type="component" value="Chromosome"/>
</dbReference>